<organism evidence="1 2">
    <name type="scientific">Streptomyces pactum</name>
    <dbReference type="NCBI Taxonomy" id="68249"/>
    <lineage>
        <taxon>Bacteria</taxon>
        <taxon>Bacillati</taxon>
        <taxon>Actinomycetota</taxon>
        <taxon>Actinomycetes</taxon>
        <taxon>Kitasatosporales</taxon>
        <taxon>Streptomycetaceae</taxon>
        <taxon>Streptomyces</taxon>
    </lineage>
</organism>
<evidence type="ECO:0000313" key="2">
    <source>
        <dbReference type="Proteomes" id="UP000807371"/>
    </source>
</evidence>
<name>A0ABS0NP82_9ACTN</name>
<reference evidence="1 2" key="1">
    <citation type="submission" date="2020-09" db="EMBL/GenBank/DDBJ databases">
        <title>Biosynthesis of the nuclear factor of activated T cells inhibitor NFAT-133 and its congeners in Streptomyces pactum.</title>
        <authorList>
            <person name="Zhou W."/>
            <person name="Posri P."/>
            <person name="Abugrain M.E."/>
            <person name="Weisberg A.J."/>
            <person name="Chang J.H."/>
            <person name="Mahmud T."/>
        </authorList>
    </citation>
    <scope>NUCLEOTIDE SEQUENCE [LARGE SCALE GENOMIC DNA]</scope>
    <source>
        <strain evidence="1 2">ATCC 27456</strain>
    </source>
</reference>
<dbReference type="RefSeq" id="WP_197990336.1">
    <property type="nucleotide sequence ID" value="NZ_JACYXC010000001.1"/>
</dbReference>
<proteinExistence type="predicted"/>
<keyword evidence="2" id="KW-1185">Reference proteome</keyword>
<protein>
    <submittedName>
        <fullName evidence="1">Uncharacterized protein</fullName>
    </submittedName>
</protein>
<sequence>MIESVRSRFYDDSVDSALVQHIVEIEKRYVEDRPRAQEAVARVIQEHLDRSVEV</sequence>
<gene>
    <name evidence="1" type="ORF">IHE55_20405</name>
</gene>
<comment type="caution">
    <text evidence="1">The sequence shown here is derived from an EMBL/GenBank/DDBJ whole genome shotgun (WGS) entry which is preliminary data.</text>
</comment>
<dbReference type="EMBL" id="JACYXC010000001">
    <property type="protein sequence ID" value="MBH5336996.1"/>
    <property type="molecule type" value="Genomic_DNA"/>
</dbReference>
<dbReference type="Proteomes" id="UP000807371">
    <property type="component" value="Unassembled WGS sequence"/>
</dbReference>
<accession>A0ABS0NP82</accession>
<evidence type="ECO:0000313" key="1">
    <source>
        <dbReference type="EMBL" id="MBH5336996.1"/>
    </source>
</evidence>